<organism evidence="3 4">
    <name type="scientific">Lomentospora prolificans</name>
    <dbReference type="NCBI Taxonomy" id="41688"/>
    <lineage>
        <taxon>Eukaryota</taxon>
        <taxon>Fungi</taxon>
        <taxon>Dikarya</taxon>
        <taxon>Ascomycota</taxon>
        <taxon>Pezizomycotina</taxon>
        <taxon>Sordariomycetes</taxon>
        <taxon>Hypocreomycetidae</taxon>
        <taxon>Microascales</taxon>
        <taxon>Microascaceae</taxon>
        <taxon>Lomentospora</taxon>
    </lineage>
</organism>
<dbReference type="Proteomes" id="UP000233524">
    <property type="component" value="Unassembled WGS sequence"/>
</dbReference>
<feature type="domain" description="TauD/TfdA-like" evidence="2">
    <location>
        <begin position="88"/>
        <end position="335"/>
    </location>
</feature>
<evidence type="ECO:0000313" key="4">
    <source>
        <dbReference type="Proteomes" id="UP000233524"/>
    </source>
</evidence>
<protein>
    <recommendedName>
        <fullName evidence="2">TauD/TfdA-like domain-containing protein</fullName>
    </recommendedName>
</protein>
<dbReference type="STRING" id="41688.A0A2N3N2A4"/>
<keyword evidence="1" id="KW-0560">Oxidoreductase</keyword>
<proteinExistence type="predicted"/>
<dbReference type="VEuPathDB" id="FungiDB:jhhlp_007307"/>
<dbReference type="EMBL" id="NLAX01001034">
    <property type="protein sequence ID" value="PKS06559.1"/>
    <property type="molecule type" value="Genomic_DNA"/>
</dbReference>
<evidence type="ECO:0000256" key="1">
    <source>
        <dbReference type="ARBA" id="ARBA00023002"/>
    </source>
</evidence>
<sequence>MTPITVGPVIGSGNVLINAHKSLEPLRVQESSTLPAGFPASLETDLAWTGQQFQSSEDYILKLQPSEIVEVETALEHFKGLELDGNDVGPGNFPLPALGAKLVELARDLYNGRGFCVIRGLDLNRYSVEDYTVIWLGIQSYIAPQQARQDKNGNMLVHIYADKSSEMKAEHHRHSTNAISFHTEESGDIVGWLTRSTAASGGKCIIASAHTIYNVLATARPDLVRVLARSDWPFAFPRFQCRPIIYFHESKLIMNFGRTPLIGNSVHVRPSHLPSLSSQQREALDTIEAIAQATQMEIQTQAGDIHYINNLAVLHRRDAFVDGDEPTAKRHLVRMRIRNDLFKWSIPEELIEEWSRAFDIKGDRIWHLEPMPEGFFPLRMYTN</sequence>
<dbReference type="InParanoid" id="A0A2N3N2A4"/>
<name>A0A2N3N2A4_9PEZI</name>
<keyword evidence="4" id="KW-1185">Reference proteome</keyword>
<dbReference type="Gene3D" id="3.60.130.10">
    <property type="entry name" value="Clavaminate synthase-like"/>
    <property type="match status" value="1"/>
</dbReference>
<dbReference type="InterPro" id="IPR042098">
    <property type="entry name" value="TauD-like_sf"/>
</dbReference>
<reference evidence="3 4" key="1">
    <citation type="journal article" date="2017" name="G3 (Bethesda)">
        <title>First Draft Genome Sequence of the Pathogenic Fungus Lomentospora prolificans (Formerly Scedosporium prolificans).</title>
        <authorList>
            <person name="Luo R."/>
            <person name="Zimin A."/>
            <person name="Workman R."/>
            <person name="Fan Y."/>
            <person name="Pertea G."/>
            <person name="Grossman N."/>
            <person name="Wear M.P."/>
            <person name="Jia B."/>
            <person name="Miller H."/>
            <person name="Casadevall A."/>
            <person name="Timp W."/>
            <person name="Zhang S.X."/>
            <person name="Salzberg S.L."/>
        </authorList>
    </citation>
    <scope>NUCLEOTIDE SEQUENCE [LARGE SCALE GENOMIC DNA]</scope>
    <source>
        <strain evidence="3 4">JHH-5317</strain>
    </source>
</reference>
<accession>A0A2N3N2A4</accession>
<evidence type="ECO:0000259" key="2">
    <source>
        <dbReference type="Pfam" id="PF02668"/>
    </source>
</evidence>
<dbReference type="InterPro" id="IPR050411">
    <property type="entry name" value="AlphaKG_dependent_hydroxylases"/>
</dbReference>
<comment type="caution">
    <text evidence="3">The sequence shown here is derived from an EMBL/GenBank/DDBJ whole genome shotgun (WGS) entry which is preliminary data.</text>
</comment>
<dbReference type="GO" id="GO:0016491">
    <property type="term" value="F:oxidoreductase activity"/>
    <property type="evidence" value="ECO:0007669"/>
    <property type="project" value="UniProtKB-KW"/>
</dbReference>
<dbReference type="Pfam" id="PF02668">
    <property type="entry name" value="TauD"/>
    <property type="match status" value="1"/>
</dbReference>
<evidence type="ECO:0000313" key="3">
    <source>
        <dbReference type="EMBL" id="PKS06559.1"/>
    </source>
</evidence>
<dbReference type="AlphaFoldDB" id="A0A2N3N2A4"/>
<dbReference type="OrthoDB" id="5224680at2759"/>
<dbReference type="SUPFAM" id="SSF51197">
    <property type="entry name" value="Clavaminate synthase-like"/>
    <property type="match status" value="1"/>
</dbReference>
<dbReference type="PANTHER" id="PTHR10696:SF49">
    <property type="entry name" value="TAUD_TFDA-LIKE DOMAIN-CONTAINING PROTEIN"/>
    <property type="match status" value="1"/>
</dbReference>
<dbReference type="InterPro" id="IPR003819">
    <property type="entry name" value="TauD/TfdA-like"/>
</dbReference>
<dbReference type="PANTHER" id="PTHR10696">
    <property type="entry name" value="GAMMA-BUTYROBETAINE HYDROXYLASE-RELATED"/>
    <property type="match status" value="1"/>
</dbReference>
<gene>
    <name evidence="3" type="ORF">jhhlp_007307</name>
</gene>